<dbReference type="GO" id="GO:0046872">
    <property type="term" value="F:metal ion binding"/>
    <property type="evidence" value="ECO:0007669"/>
    <property type="project" value="UniProtKB-KW"/>
</dbReference>
<gene>
    <name evidence="9" type="ORF">B0T20DRAFT_77626</name>
</gene>
<feature type="region of interest" description="Disordered" evidence="8">
    <location>
        <begin position="86"/>
        <end position="114"/>
    </location>
</feature>
<proteinExistence type="inferred from homology"/>
<dbReference type="SFLD" id="SFLDG01121">
    <property type="entry name" value="Diphthamide_biosynthesis"/>
    <property type="match status" value="1"/>
</dbReference>
<evidence type="ECO:0000256" key="1">
    <source>
        <dbReference type="ARBA" id="ARBA00001966"/>
    </source>
</evidence>
<dbReference type="PANTHER" id="PTHR10762">
    <property type="entry name" value="DIPHTHAMIDE BIOSYNTHESIS PROTEIN"/>
    <property type="match status" value="1"/>
</dbReference>
<feature type="compositionally biased region" description="Gly residues" evidence="8">
    <location>
        <begin position="588"/>
        <end position="598"/>
    </location>
</feature>
<dbReference type="SFLD" id="SFLDS00032">
    <property type="entry name" value="Radical_SAM_3-amino-3-carboxyp"/>
    <property type="match status" value="1"/>
</dbReference>
<dbReference type="InterPro" id="IPR010014">
    <property type="entry name" value="DHP2"/>
</dbReference>
<keyword evidence="10" id="KW-1185">Reference proteome</keyword>
<evidence type="ECO:0000256" key="3">
    <source>
        <dbReference type="ARBA" id="ARBA00006179"/>
    </source>
</evidence>
<dbReference type="Pfam" id="PF01866">
    <property type="entry name" value="Diphthamide_syn"/>
    <property type="match status" value="1"/>
</dbReference>
<evidence type="ECO:0000313" key="9">
    <source>
        <dbReference type="EMBL" id="KAK3391357.1"/>
    </source>
</evidence>
<reference evidence="9" key="2">
    <citation type="submission" date="2023-07" db="EMBL/GenBank/DDBJ databases">
        <authorList>
            <consortium name="Lawrence Berkeley National Laboratory"/>
            <person name="Haridas S."/>
            <person name="Hensen N."/>
            <person name="Bonometti L."/>
            <person name="Westerberg I."/>
            <person name="Brannstrom I.O."/>
            <person name="Guillou S."/>
            <person name="Cros-Aarteil S."/>
            <person name="Calhoun S."/>
            <person name="Kuo A."/>
            <person name="Mondo S."/>
            <person name="Pangilinan J."/>
            <person name="Riley R."/>
            <person name="LaButti K."/>
            <person name="Andreopoulos B."/>
            <person name="Lipzen A."/>
            <person name="Chen C."/>
            <person name="Yanf M."/>
            <person name="Daum C."/>
            <person name="Ng V."/>
            <person name="Clum A."/>
            <person name="Steindorff A."/>
            <person name="Ohm R."/>
            <person name="Martin F."/>
            <person name="Silar P."/>
            <person name="Natvig D."/>
            <person name="Lalanne C."/>
            <person name="Gautier V."/>
            <person name="Ament-velasquez S.L."/>
            <person name="Kruys A."/>
            <person name="Hutchinson M.I."/>
            <person name="Powell A.J."/>
            <person name="Barry K."/>
            <person name="Miller A.N."/>
            <person name="Grigoriev I.V."/>
            <person name="Debuchy R."/>
            <person name="Gladieux P."/>
            <person name="Thoren M.H."/>
            <person name="Johannesson H."/>
        </authorList>
    </citation>
    <scope>NUCLEOTIDE SEQUENCE</scope>
    <source>
        <strain evidence="9">FGSC 1904</strain>
    </source>
</reference>
<feature type="region of interest" description="Disordered" evidence="8">
    <location>
        <begin position="580"/>
        <end position="606"/>
    </location>
</feature>
<evidence type="ECO:0000256" key="5">
    <source>
        <dbReference type="ARBA" id="ARBA00023004"/>
    </source>
</evidence>
<keyword evidence="4 7" id="KW-0479">Metal-binding</keyword>
<dbReference type="Proteomes" id="UP001281003">
    <property type="component" value="Unassembled WGS sequence"/>
</dbReference>
<comment type="cofactor">
    <cofactor evidence="1">
        <name>[4Fe-4S] cluster</name>
        <dbReference type="ChEBI" id="CHEBI:49883"/>
    </cofactor>
</comment>
<dbReference type="GO" id="GO:0090560">
    <property type="term" value="F:2-(3-amino-3-carboxypropyl)histidine synthase activity"/>
    <property type="evidence" value="ECO:0007669"/>
    <property type="project" value="InterPro"/>
</dbReference>
<protein>
    <recommendedName>
        <fullName evidence="7">2-(3-amino-3-carboxypropyl)histidine synthase subunit 2</fullName>
    </recommendedName>
</protein>
<dbReference type="GO" id="GO:0005737">
    <property type="term" value="C:cytoplasm"/>
    <property type="evidence" value="ECO:0007669"/>
    <property type="project" value="UniProtKB-SubCell"/>
</dbReference>
<accession>A0AAE0U595</accession>
<comment type="similarity">
    <text evidence="3 7">Belongs to the DPH1/DPH2 family. DPH2 subfamily.</text>
</comment>
<evidence type="ECO:0000256" key="8">
    <source>
        <dbReference type="SAM" id="MobiDB-lite"/>
    </source>
</evidence>
<dbReference type="InterPro" id="IPR042263">
    <property type="entry name" value="DPH1/DPH2_1"/>
</dbReference>
<dbReference type="SFLD" id="SFLDF00408">
    <property type="entry name" value="Diphthamide_biosynthesis_famil"/>
    <property type="match status" value="1"/>
</dbReference>
<dbReference type="FunFam" id="3.40.50.11860:FF:000001">
    <property type="entry name" value="2-(3-amino-3-carboxypropyl)histidine synthase subunit 2"/>
    <property type="match status" value="1"/>
</dbReference>
<comment type="pathway">
    <text evidence="2 7">Protein modification; peptidyl-diphthamide biosynthesis.</text>
</comment>
<feature type="compositionally biased region" description="Acidic residues" evidence="8">
    <location>
        <begin position="481"/>
        <end position="491"/>
    </location>
</feature>
<dbReference type="InterPro" id="IPR042265">
    <property type="entry name" value="DPH1/DPH2_3"/>
</dbReference>
<evidence type="ECO:0000256" key="4">
    <source>
        <dbReference type="ARBA" id="ARBA00022723"/>
    </source>
</evidence>
<dbReference type="NCBIfam" id="TIGR00272">
    <property type="entry name" value="DPH2"/>
    <property type="match status" value="1"/>
</dbReference>
<dbReference type="AlphaFoldDB" id="A0AAE0U595"/>
<comment type="caution">
    <text evidence="9">The sequence shown here is derived from an EMBL/GenBank/DDBJ whole genome shotgun (WGS) entry which is preliminary data.</text>
</comment>
<dbReference type="Gene3D" id="3.40.50.11860">
    <property type="entry name" value="Diphthamide synthesis DPH1/DPH2 domain 3"/>
    <property type="match status" value="1"/>
</dbReference>
<dbReference type="Gene3D" id="3.40.50.11840">
    <property type="entry name" value="Diphthamide synthesis DPH1/DPH2 domain 1"/>
    <property type="match status" value="2"/>
</dbReference>
<keyword evidence="7" id="KW-0963">Cytoplasm</keyword>
<dbReference type="FunFam" id="3.40.50.11840:FF:000010">
    <property type="entry name" value="2-(3-amino-3-carboxypropyl)histidine synthase subunit 2"/>
    <property type="match status" value="1"/>
</dbReference>
<dbReference type="PANTHER" id="PTHR10762:SF2">
    <property type="entry name" value="2-(3-AMINO-3-CARBOXYPROPYL)HISTIDINE SYNTHASE SUBUNIT 2"/>
    <property type="match status" value="1"/>
</dbReference>
<feature type="compositionally biased region" description="Low complexity" evidence="8">
    <location>
        <begin position="93"/>
        <end position="106"/>
    </location>
</feature>
<comment type="subcellular location">
    <subcellularLocation>
        <location evidence="7">Cytoplasm</location>
    </subcellularLocation>
</comment>
<name>A0AAE0U595_SORBR</name>
<dbReference type="NCBIfam" id="TIGR00322">
    <property type="entry name" value="diphth2_R"/>
    <property type="match status" value="1"/>
</dbReference>
<dbReference type="GO" id="GO:0017183">
    <property type="term" value="P:protein histidyl modification to diphthamide"/>
    <property type="evidence" value="ECO:0007669"/>
    <property type="project" value="InterPro"/>
</dbReference>
<dbReference type="EMBL" id="JAUTDP010000013">
    <property type="protein sequence ID" value="KAK3391357.1"/>
    <property type="molecule type" value="Genomic_DNA"/>
</dbReference>
<organism evidence="9 10">
    <name type="scientific">Sordaria brevicollis</name>
    <dbReference type="NCBI Taxonomy" id="83679"/>
    <lineage>
        <taxon>Eukaryota</taxon>
        <taxon>Fungi</taxon>
        <taxon>Dikarya</taxon>
        <taxon>Ascomycota</taxon>
        <taxon>Pezizomycotina</taxon>
        <taxon>Sordariomycetes</taxon>
        <taxon>Sordariomycetidae</taxon>
        <taxon>Sordariales</taxon>
        <taxon>Sordariaceae</taxon>
        <taxon>Sordaria</taxon>
    </lineage>
</organism>
<dbReference type="GO" id="GO:0051536">
    <property type="term" value="F:iron-sulfur cluster binding"/>
    <property type="evidence" value="ECO:0007669"/>
    <property type="project" value="UniProtKB-KW"/>
</dbReference>
<sequence length="606" mass="65894">MAGELNAAPVLSTPEDHLFEYAVVSTDDTTKAKTDDELSDIYEISRTAKEIGEGGWRRIGLQFPDHMLCDAPRVVQLLEKELASLPQAPPPTTASTSEPQSTPTTACSESSITKNGQCGQEKGTGCGCGKQVSPPAADAHPKARRVYVLADTSYSACCVDEIAAEHVNADVVVHYGRSCLSPTSRLPVIYVFTKHTLDRHAALAEFEKEYPDKEAKVVLMADVTYQIHVQPLLSELQSRGYANLLATEIVHNPMGRIPNRKVVDAQGKEVEINEGSEKSTGLELRDYSIFHISQPPTALLLALNSRVKNLYIFQTASDSSSMYSAQRLLGRRYARLLSLTTAGIFGILVNTLSVSNYLSSIDSIRKQIAAAGKKSYTMVVGKLNPAKLANFAEIDGWVVVGCWESSLIEDDAGFYKPVITPFELELALASDDERVWTGEWWGGIEAVKPPTDEKAEEKKSEDAEKNETQETADNVQATGDGDFDDSEEESAPPEFDWRTGKLVSHSRPMRMAASKSKSEKKEAGSSSDKPDAPPRTSALTLRSKAQELASVNGVVSPGAEFLRTQRTWVGLGTDFDEEASMTIEEGRGGVARGYSVGGEGEKQLMS</sequence>
<evidence type="ECO:0000313" key="10">
    <source>
        <dbReference type="Proteomes" id="UP001281003"/>
    </source>
</evidence>
<comment type="function">
    <text evidence="7">Required for the first step of diphthamide biosynthesis, a post-translational modification of histidine which occurs in elongation factor 2. DPH1 and DPH2 transfer a 3-amino-3-carboxypropyl (ACP) group from S-adenosyl-L-methionine (SAM) to a histidine residue, the reaction is assisted by a reduction system comprising DPH3 and a NADH-dependent reductase. Facilitates the reduction of the catalytic iron-sulfur cluster found in the DPH1 subunit.</text>
</comment>
<feature type="compositionally biased region" description="Basic and acidic residues" evidence="8">
    <location>
        <begin position="516"/>
        <end position="532"/>
    </location>
</feature>
<dbReference type="InterPro" id="IPR016435">
    <property type="entry name" value="DPH1/DPH2"/>
</dbReference>
<evidence type="ECO:0000256" key="2">
    <source>
        <dbReference type="ARBA" id="ARBA00005156"/>
    </source>
</evidence>
<keyword evidence="5 7" id="KW-0408">Iron</keyword>
<reference evidence="9" key="1">
    <citation type="journal article" date="2023" name="Mol. Phylogenet. Evol.">
        <title>Genome-scale phylogeny and comparative genomics of the fungal order Sordariales.</title>
        <authorList>
            <person name="Hensen N."/>
            <person name="Bonometti L."/>
            <person name="Westerberg I."/>
            <person name="Brannstrom I.O."/>
            <person name="Guillou S."/>
            <person name="Cros-Aarteil S."/>
            <person name="Calhoun S."/>
            <person name="Haridas S."/>
            <person name="Kuo A."/>
            <person name="Mondo S."/>
            <person name="Pangilinan J."/>
            <person name="Riley R."/>
            <person name="LaButti K."/>
            <person name="Andreopoulos B."/>
            <person name="Lipzen A."/>
            <person name="Chen C."/>
            <person name="Yan M."/>
            <person name="Daum C."/>
            <person name="Ng V."/>
            <person name="Clum A."/>
            <person name="Steindorff A."/>
            <person name="Ohm R.A."/>
            <person name="Martin F."/>
            <person name="Silar P."/>
            <person name="Natvig D.O."/>
            <person name="Lalanne C."/>
            <person name="Gautier V."/>
            <person name="Ament-Velasquez S.L."/>
            <person name="Kruys A."/>
            <person name="Hutchinson M.I."/>
            <person name="Powell A.J."/>
            <person name="Barry K."/>
            <person name="Miller A.N."/>
            <person name="Grigoriev I.V."/>
            <person name="Debuchy R."/>
            <person name="Gladieux P."/>
            <person name="Hiltunen Thoren M."/>
            <person name="Johannesson H."/>
        </authorList>
    </citation>
    <scope>NUCLEOTIDE SEQUENCE</scope>
    <source>
        <strain evidence="9">FGSC 1904</strain>
    </source>
</reference>
<keyword evidence="6 7" id="KW-0411">Iron-sulfur</keyword>
<feature type="compositionally biased region" description="Basic and acidic residues" evidence="8">
    <location>
        <begin position="450"/>
        <end position="468"/>
    </location>
</feature>
<feature type="region of interest" description="Disordered" evidence="8">
    <location>
        <begin position="441"/>
        <end position="541"/>
    </location>
</feature>
<evidence type="ECO:0000256" key="6">
    <source>
        <dbReference type="ARBA" id="ARBA00023014"/>
    </source>
</evidence>
<evidence type="ECO:0000256" key="7">
    <source>
        <dbReference type="RuleBase" id="RU364133"/>
    </source>
</evidence>